<name>A0AAJ5WQ08_9BACT</name>
<dbReference type="Gene3D" id="2.60.40.10">
    <property type="entry name" value="Immunoglobulins"/>
    <property type="match status" value="7"/>
</dbReference>
<evidence type="ECO:0000256" key="3">
    <source>
        <dbReference type="ARBA" id="ARBA00022490"/>
    </source>
</evidence>
<evidence type="ECO:0000256" key="5">
    <source>
        <dbReference type="ARBA" id="ARBA00023273"/>
    </source>
</evidence>
<evidence type="ECO:0000259" key="8">
    <source>
        <dbReference type="Pfam" id="PF22544"/>
    </source>
</evidence>
<feature type="domain" description="CARDB" evidence="7">
    <location>
        <begin position="1133"/>
        <end position="1237"/>
    </location>
</feature>
<dbReference type="InterPro" id="IPR011635">
    <property type="entry name" value="CARDB"/>
</dbReference>
<feature type="domain" description="CARDB" evidence="7">
    <location>
        <begin position="1358"/>
        <end position="1463"/>
    </location>
</feature>
<keyword evidence="4" id="KW-0969">Cilium</keyword>
<feature type="signal peptide" evidence="6">
    <location>
        <begin position="1"/>
        <end position="19"/>
    </location>
</feature>
<proteinExistence type="predicted"/>
<gene>
    <name evidence="9" type="ORF">P0Y53_00960</name>
</gene>
<feature type="domain" description="CARDB" evidence="7">
    <location>
        <begin position="1257"/>
        <end position="1347"/>
    </location>
</feature>
<dbReference type="InterPro" id="IPR013783">
    <property type="entry name" value="Ig-like_fold"/>
</dbReference>
<comment type="subcellular location">
    <subcellularLocation>
        <location evidence="1">Cell projection</location>
        <location evidence="1">Cilium</location>
    </subcellularLocation>
    <subcellularLocation>
        <location evidence="2">Cytoplasm</location>
    </subcellularLocation>
</comment>
<evidence type="ECO:0000256" key="4">
    <source>
        <dbReference type="ARBA" id="ARBA00023069"/>
    </source>
</evidence>
<evidence type="ECO:0000256" key="2">
    <source>
        <dbReference type="ARBA" id="ARBA00004496"/>
    </source>
</evidence>
<dbReference type="InterPro" id="IPR026444">
    <property type="entry name" value="Secre_tail"/>
</dbReference>
<accession>A0AAJ5WQ08</accession>
<evidence type="ECO:0000313" key="10">
    <source>
        <dbReference type="Proteomes" id="UP001220610"/>
    </source>
</evidence>
<keyword evidence="5" id="KW-0966">Cell projection</keyword>
<sequence>MKKLLHTIVLTVCVVMAYAQSDPAYPPAPAAAGNITAVEYFIDNDPGVGGGTALPLSAAVNLANLNAAINVNGLGNGMHRLYIRSRSAAGHWSLVASRDFLYDADIAYPGSPAAAQAVTGAEYFIDTDPGVGGGTAIPLTPGVTINNLAVIVNTAGLIPGIHRVYVRTRSQEGHWSLVHSRDFAVDFDPAYPAAPASAQHIVAAEYFYDDDPGVGNGTSISLTPGLDINNLDVAANTASLSLGTHRIYLRTRSQEGHWSLTMLREFTVEQSSGYPYPTAPAAAGNIVSGEYFLDTDPGFGRGTAFTLIPGTVIDALDFAASVNGLANGTHRIYFRTRSQEGHWGLTQMREFIVDDEVGYPYPAAPAAAGNITGAEYFLDTDPGVGRGTLIPVTAATDIHDLDVAVSTSGLADGMHRLYLRTRSQEGRWSISSVDSFRVGEVVLVTNWTIEPAGGHQYGTLATGNSASHNFTIRNTGNVPIVLTEVVSSDPAFVPVYTAGANIPGGGTLQLPVSFTPAAVNSYSGTIQIRSSTTGTDSVTVAVSGSGYTPGTPPAVGYVSAAPYNGTQGISATVGQPGIYTYKMVYTSANNRPPQAGYPKIGIDRTGDQDFDDPNEGIYTMTKEGNSTDYAAGVVYTYSVNHADYSNTLGYRFFATDDQGNSANAAYASGPVISFQLLDLRIFANDISFSNNKPNPGDAVTVFANISNNSAYTATNVPISYYRDTVLIGTGVIPVVNPYSVASISKLFNFPEGFYPIKVWIDSSQTLNESNILNNYAIRPLVVGNVTLPGGINVTASTTLLRCPQKVLISGHAVYYGMENPPAVAGAEVTINLGTQVVTTTTNANGDFAYLIENPSCGGSLNYTVSITDFTFTSETFTGAQAVPCPAPNECLPPPPQPGVAMLASFSNDPCGRAVGSTGNITVTVTYRSRDLSNFWNAWDQILNDVVTIYHNGRLIETFTSADGTTSPGDVKTFPVSVSLDESGPNVIEARSNYTYVEYFQIPSSIYHGQRMAMSGYGSTTILAEDNRPDLGITDFQLTGFTSFSYAAANLKCGPAGTHLVRVFDSIPNGNRVQIQERRISSLGGKDKQFISFSDAGLTKGVMHFIRIVTDVEGEVSETDEGNNVFETAFLVPKPDLTIPKISVAPTAASPGSTVVFTATVDNSGTATGNFVVRFMAGGVQIGADKVVNGLAARGSTTVSSDPYTVTTEDFDCAVFVQAIADATNTVDESGESNNTHTITFEAQLSASQVPGRPGSAANPVVVRINTNSTFHPQVLNMGTRDVRNVTVRFTLNGTHIGKDNVGYVRAGIDFAAPASLTHNFETPGNYIVKLILDTANTICESNELDNEGEFHIRVVDANPDLEVLSQYISPSSLNPNPGQNITLVGTVKNVGLKVSTANVMRFLVDGIQVGQDIPFNALLPGQDTTVEASDTYGSLIAGTKVMKIVVDPDNTMLEEREDNNEATRALIVGDAPDMARSRAGAIRFNPGGFSSGDQVSVIFNVKNNGPQEGSAWVRFLVYDISGMLIGKDSTYFTLAAGQTMDVSKQMRINADRGTVITEIYGCTPQEFDQLNNTDTLAFSTVQQLKASVTVDGNLDMEAALPEQFPGWIGGQLVLGDYDLVVKGSITKFDSAHFVVTNGTGRLRFENSNAVNIFPVGAALNSPNFVSINNSGTPDHFSVGVAPYVLSAGTGGDTVKTGFVNRTWFIDEAVPGGSNVTLQFFWDSTHEQQGFQRSASRMAHYTSSWLLSTLQAAIQETDGRFSLQQAGYTSFSPFGVTSNTAPLPLRFLSFTAKPVNNDVQLEWITADEVNTAHFEVERSTDGISFQSITQLPSNNSAGQHRYTSLDRSPAGSILYYRIRQVDLDGRYEYSTIVRVNRKTGADWAIYPNPVSSFLRVDRISATEVRELRISTADGRTLLVTRPNAAMRYETGSLRNGMYILTIIRKDNQVESKPFIKH</sequence>
<keyword evidence="3" id="KW-0963">Cytoplasm</keyword>
<feature type="chain" id="PRO_5042520925" evidence="6">
    <location>
        <begin position="20"/>
        <end position="1956"/>
    </location>
</feature>
<keyword evidence="6" id="KW-0732">Signal</keyword>
<feature type="domain" description="HYDIN/VesB/CFA65-like Ig-like" evidence="8">
    <location>
        <begin position="458"/>
        <end position="544"/>
    </location>
</feature>
<protein>
    <submittedName>
        <fullName evidence="9">CARDB domain-containing protein</fullName>
    </submittedName>
</protein>
<dbReference type="EMBL" id="CP119311">
    <property type="protein sequence ID" value="WEK36056.1"/>
    <property type="molecule type" value="Genomic_DNA"/>
</dbReference>
<evidence type="ECO:0000313" key="9">
    <source>
        <dbReference type="EMBL" id="WEK36056.1"/>
    </source>
</evidence>
<dbReference type="Proteomes" id="UP001220610">
    <property type="component" value="Chromosome"/>
</dbReference>
<dbReference type="Pfam" id="PF07705">
    <property type="entry name" value="CARDB"/>
    <property type="match status" value="3"/>
</dbReference>
<dbReference type="InterPro" id="IPR053879">
    <property type="entry name" value="HYDIN_VesB_CFA65-like_Ig"/>
</dbReference>
<evidence type="ECO:0000256" key="6">
    <source>
        <dbReference type="SAM" id="SignalP"/>
    </source>
</evidence>
<dbReference type="Pfam" id="PF22544">
    <property type="entry name" value="HYDIN_VesB_CFA65-like_Ig"/>
    <property type="match status" value="1"/>
</dbReference>
<dbReference type="NCBIfam" id="TIGR04183">
    <property type="entry name" value="Por_Secre_tail"/>
    <property type="match status" value="1"/>
</dbReference>
<organism evidence="9 10">
    <name type="scientific">Candidatus Pseudobacter hemicellulosilyticus</name>
    <dbReference type="NCBI Taxonomy" id="3121375"/>
    <lineage>
        <taxon>Bacteria</taxon>
        <taxon>Pseudomonadati</taxon>
        <taxon>Bacteroidota</taxon>
        <taxon>Chitinophagia</taxon>
        <taxon>Chitinophagales</taxon>
        <taxon>Chitinophagaceae</taxon>
        <taxon>Pseudobacter</taxon>
    </lineage>
</organism>
<reference evidence="9" key="1">
    <citation type="submission" date="2023-03" db="EMBL/GenBank/DDBJ databases">
        <title>Andean soil-derived lignocellulolytic bacterial consortium as a source of novel taxa and putative plastic-active enzymes.</title>
        <authorList>
            <person name="Diaz-Garcia L."/>
            <person name="Chuvochina M."/>
            <person name="Feuerriegel G."/>
            <person name="Bunk B."/>
            <person name="Sproer C."/>
            <person name="Streit W.R."/>
            <person name="Rodriguez L.M."/>
            <person name="Overmann J."/>
            <person name="Jimenez D.J."/>
        </authorList>
    </citation>
    <scope>NUCLEOTIDE SEQUENCE</scope>
    <source>
        <strain evidence="9">MAG 7</strain>
    </source>
</reference>
<evidence type="ECO:0000259" key="7">
    <source>
        <dbReference type="Pfam" id="PF07705"/>
    </source>
</evidence>
<evidence type="ECO:0000256" key="1">
    <source>
        <dbReference type="ARBA" id="ARBA00004138"/>
    </source>
</evidence>